<dbReference type="InterPro" id="IPR019547">
    <property type="entry name" value="Lipid_desat"/>
</dbReference>
<sequence>MALQGCAVWCSSRTTRHHLSPSAPAPAPRRPSRLAVNAIAAPKEVDALPSVGALEAELQRRVAAATAAAAAPTTTGRVVLESPEELRSTWEHRAWVGSATTLMAATLATGLSGVEGVEGALEAGAALFAAYVLADLGTAFYHWGVDNYGDGSTPVFGGQIAAFQGHHQRPWTITEREFCNNMHKLFRPAVPFAGALLLGAAAGAPAWWDVWSSSFLFLCCMSQQLHAWSHMKKSELHPAVVALQDAGLLISRKAHGAHHKAPFNCKYAIVSGWWNPLLDGDSPEASLWMRLERMIHASTGVEPRGWHEPEQAWQEQQRPGAGR</sequence>
<dbReference type="GO" id="GO:0016020">
    <property type="term" value="C:membrane"/>
    <property type="evidence" value="ECO:0007669"/>
    <property type="project" value="UniProtKB-SubCell"/>
</dbReference>
<dbReference type="PANTHER" id="PTHR48231:SF1">
    <property type="entry name" value="OS08G0187900 PROTEIN"/>
    <property type="match status" value="1"/>
</dbReference>
<evidence type="ECO:0000256" key="3">
    <source>
        <dbReference type="ARBA" id="ARBA00022692"/>
    </source>
</evidence>
<dbReference type="GO" id="GO:0006631">
    <property type="term" value="P:fatty acid metabolic process"/>
    <property type="evidence" value="ECO:0007669"/>
    <property type="project" value="UniProtKB-UniPathway"/>
</dbReference>
<evidence type="ECO:0000313" key="9">
    <source>
        <dbReference type="Proteomes" id="UP000008141"/>
    </source>
</evidence>
<evidence type="ECO:0000259" key="7">
    <source>
        <dbReference type="Pfam" id="PF10520"/>
    </source>
</evidence>
<accession>E1Z3Z2</accession>
<keyword evidence="4" id="KW-1133">Transmembrane helix</keyword>
<dbReference type="AlphaFoldDB" id="E1Z3Z2"/>
<keyword evidence="5" id="KW-0472">Membrane</keyword>
<feature type="domain" description="Lipid desaturase" evidence="7">
    <location>
        <begin position="131"/>
        <end position="306"/>
    </location>
</feature>
<feature type="region of interest" description="Disordered" evidence="6">
    <location>
        <begin position="302"/>
        <end position="323"/>
    </location>
</feature>
<dbReference type="KEGG" id="cvr:CHLNCDRAFT_137562"/>
<evidence type="ECO:0000313" key="8">
    <source>
        <dbReference type="EMBL" id="EFN59259.1"/>
    </source>
</evidence>
<dbReference type="OMA" id="FQGHHRW"/>
<evidence type="ECO:0000256" key="2">
    <source>
        <dbReference type="ARBA" id="ARBA00007620"/>
    </source>
</evidence>
<gene>
    <name evidence="8" type="ORF">CHLNCDRAFT_137562</name>
</gene>
<dbReference type="STRING" id="554065.E1Z3Z2"/>
<proteinExistence type="inferred from homology"/>
<name>E1Z3Z2_CHLVA</name>
<dbReference type="FunCoup" id="E1Z3Z2">
    <property type="interactions" value="553"/>
</dbReference>
<comment type="subcellular location">
    <subcellularLocation>
        <location evidence="1">Membrane</location>
        <topology evidence="1">Multi-pass membrane protein</topology>
    </subcellularLocation>
</comment>
<organism evidence="9">
    <name type="scientific">Chlorella variabilis</name>
    <name type="common">Green alga</name>
    <dbReference type="NCBI Taxonomy" id="554065"/>
    <lineage>
        <taxon>Eukaryota</taxon>
        <taxon>Viridiplantae</taxon>
        <taxon>Chlorophyta</taxon>
        <taxon>core chlorophytes</taxon>
        <taxon>Trebouxiophyceae</taxon>
        <taxon>Chlorellales</taxon>
        <taxon>Chlorellaceae</taxon>
        <taxon>Chlorella clade</taxon>
        <taxon>Chlorella</taxon>
    </lineage>
</organism>
<dbReference type="Pfam" id="PF10520">
    <property type="entry name" value="Lipid_desat"/>
    <property type="match status" value="1"/>
</dbReference>
<dbReference type="EMBL" id="GL433836">
    <property type="protein sequence ID" value="EFN59259.1"/>
    <property type="molecule type" value="Genomic_DNA"/>
</dbReference>
<evidence type="ECO:0000256" key="6">
    <source>
        <dbReference type="SAM" id="MobiDB-lite"/>
    </source>
</evidence>
<evidence type="ECO:0000256" key="5">
    <source>
        <dbReference type="ARBA" id="ARBA00023136"/>
    </source>
</evidence>
<dbReference type="GeneID" id="17358388"/>
<dbReference type="PANTHER" id="PTHR48231">
    <property type="entry name" value="TMEM189_B_DMAIN DOMAIN-CONTAINING PROTEIN"/>
    <property type="match status" value="1"/>
</dbReference>
<dbReference type="eggNOG" id="KOG3011">
    <property type="taxonomic scope" value="Eukaryota"/>
</dbReference>
<dbReference type="RefSeq" id="XP_005851361.1">
    <property type="nucleotide sequence ID" value="XM_005851299.1"/>
</dbReference>
<dbReference type="InParanoid" id="E1Z3Z2"/>
<evidence type="ECO:0000256" key="1">
    <source>
        <dbReference type="ARBA" id="ARBA00004141"/>
    </source>
</evidence>
<protein>
    <recommendedName>
        <fullName evidence="7">Lipid desaturase domain-containing protein</fullName>
    </recommendedName>
</protein>
<dbReference type="Proteomes" id="UP000008141">
    <property type="component" value="Unassembled WGS sequence"/>
</dbReference>
<comment type="similarity">
    <text evidence="2">Belongs to the fatty acid desaturase CarF family.</text>
</comment>
<evidence type="ECO:0000256" key="4">
    <source>
        <dbReference type="ARBA" id="ARBA00022989"/>
    </source>
</evidence>
<keyword evidence="9" id="KW-1185">Reference proteome</keyword>
<keyword evidence="3" id="KW-0812">Transmembrane</keyword>
<reference evidence="8 9" key="1">
    <citation type="journal article" date="2010" name="Plant Cell">
        <title>The Chlorella variabilis NC64A genome reveals adaptation to photosymbiosis, coevolution with viruses, and cryptic sex.</title>
        <authorList>
            <person name="Blanc G."/>
            <person name="Duncan G."/>
            <person name="Agarkova I."/>
            <person name="Borodovsky M."/>
            <person name="Gurnon J."/>
            <person name="Kuo A."/>
            <person name="Lindquist E."/>
            <person name="Lucas S."/>
            <person name="Pangilinan J."/>
            <person name="Polle J."/>
            <person name="Salamov A."/>
            <person name="Terry A."/>
            <person name="Yamada T."/>
            <person name="Dunigan D.D."/>
            <person name="Grigoriev I.V."/>
            <person name="Claverie J.M."/>
            <person name="Van Etten J.L."/>
        </authorList>
    </citation>
    <scope>NUCLEOTIDE SEQUENCE [LARGE SCALE GENOMIC DNA]</scope>
    <source>
        <strain evidence="8 9">NC64A</strain>
    </source>
</reference>
<dbReference type="UniPathway" id="UPA00199"/>
<dbReference type="OrthoDB" id="5103at2759"/>